<dbReference type="PANTHER" id="PTHR33431">
    <property type="entry name" value="ENABLED-LIKE PROTEIN (DUF1635)"/>
    <property type="match status" value="1"/>
</dbReference>
<organism evidence="3 4">
    <name type="scientific">Abrus precatorius</name>
    <name type="common">Indian licorice</name>
    <name type="synonym">Glycine abrus</name>
    <dbReference type="NCBI Taxonomy" id="3816"/>
    <lineage>
        <taxon>Eukaryota</taxon>
        <taxon>Viridiplantae</taxon>
        <taxon>Streptophyta</taxon>
        <taxon>Embryophyta</taxon>
        <taxon>Tracheophyta</taxon>
        <taxon>Spermatophyta</taxon>
        <taxon>Magnoliopsida</taxon>
        <taxon>eudicotyledons</taxon>
        <taxon>Gunneridae</taxon>
        <taxon>Pentapetalae</taxon>
        <taxon>rosids</taxon>
        <taxon>fabids</taxon>
        <taxon>Fabales</taxon>
        <taxon>Fabaceae</taxon>
        <taxon>Papilionoideae</taxon>
        <taxon>50 kb inversion clade</taxon>
        <taxon>NPAAA clade</taxon>
        <taxon>indigoferoid/millettioid clade</taxon>
        <taxon>Abreae</taxon>
        <taxon>Abrus</taxon>
    </lineage>
</organism>
<keyword evidence="3" id="KW-1185">Reference proteome</keyword>
<reference evidence="3" key="1">
    <citation type="journal article" date="2019" name="Toxins">
        <title>Detection of Abrin-Like and Prepropulchellin-Like Toxin Genes and Transcripts Using Whole Genome Sequencing and Full-Length Transcript Sequencing of Abrus precatorius.</title>
        <authorList>
            <person name="Hovde B.T."/>
            <person name="Daligault H.E."/>
            <person name="Hanschen E.R."/>
            <person name="Kunde Y.A."/>
            <person name="Johnson M.B."/>
            <person name="Starkenburg S.R."/>
            <person name="Johnson S.L."/>
        </authorList>
    </citation>
    <scope>NUCLEOTIDE SEQUENCE [LARGE SCALE GENOMIC DNA]</scope>
</reference>
<evidence type="ECO:0000313" key="3">
    <source>
        <dbReference type="Proteomes" id="UP000694853"/>
    </source>
</evidence>
<feature type="compositionally biased region" description="Polar residues" evidence="2">
    <location>
        <begin position="72"/>
        <end position="82"/>
    </location>
</feature>
<dbReference type="GeneID" id="113860802"/>
<dbReference type="OrthoDB" id="778241at2759"/>
<dbReference type="AlphaFoldDB" id="A0A8B8L379"/>
<gene>
    <name evidence="4" type="primary">LOC113860802</name>
</gene>
<dbReference type="RefSeq" id="XP_027349114.1">
    <property type="nucleotide sequence ID" value="XM_027493313.1"/>
</dbReference>
<dbReference type="KEGG" id="aprc:113860802"/>
<dbReference type="PANTHER" id="PTHR33431:SF12">
    <property type="entry name" value="HIGH MOBILITY GROUP BOX PROTEIN, PUTATIVE (DUF1635)-RELATED"/>
    <property type="match status" value="1"/>
</dbReference>
<feature type="region of interest" description="Disordered" evidence="2">
    <location>
        <begin position="72"/>
        <end position="164"/>
    </location>
</feature>
<evidence type="ECO:0000256" key="2">
    <source>
        <dbReference type="SAM" id="MobiDB-lite"/>
    </source>
</evidence>
<sequence>MISSENENIEEIKHRLLCTKLELITARMEANAEIKKYDETVKRLYKLLKKVCQERDEARDQLQLLLRNLQASTPAETSSTPQVDHPNCHAFLPSTNGSKASETSSKAFSNHSYDLSLSTPQSKEKHSSMGLSHTRIAESSNLTLPKQPNHQNKGETTKAGTGASGDNVVDSASLVINKLVCGKPLPKKGRLLQTVTEVGPLLNTLLVAPLPKWQNPPTNNSSTDTEEKAGVNPNGFIPTSLSLAFPGNSHGPSQMSSASGFGLSVKNEPVSYVDMDSNRMHGHVLTAKKRKLL</sequence>
<feature type="coiled-coil region" evidence="1">
    <location>
        <begin position="27"/>
        <end position="68"/>
    </location>
</feature>
<accession>A0A8B8L379</accession>
<feature type="compositionally biased region" description="Polar residues" evidence="2">
    <location>
        <begin position="137"/>
        <end position="151"/>
    </location>
</feature>
<evidence type="ECO:0000256" key="1">
    <source>
        <dbReference type="SAM" id="Coils"/>
    </source>
</evidence>
<feature type="compositionally biased region" description="Polar residues" evidence="2">
    <location>
        <begin position="93"/>
        <end position="121"/>
    </location>
</feature>
<name>A0A8B8L379_ABRPR</name>
<reference evidence="4" key="2">
    <citation type="submission" date="2025-08" db="UniProtKB">
        <authorList>
            <consortium name="RefSeq"/>
        </authorList>
    </citation>
    <scope>IDENTIFICATION</scope>
    <source>
        <tissue evidence="4">Young leaves</tissue>
    </source>
</reference>
<dbReference type="Proteomes" id="UP000694853">
    <property type="component" value="Unplaced"/>
</dbReference>
<dbReference type="InterPro" id="IPR012862">
    <property type="entry name" value="DUF1635"/>
</dbReference>
<dbReference type="Pfam" id="PF07795">
    <property type="entry name" value="DUF1635"/>
    <property type="match status" value="1"/>
</dbReference>
<proteinExistence type="predicted"/>
<evidence type="ECO:0000313" key="4">
    <source>
        <dbReference type="RefSeq" id="XP_027349114.1"/>
    </source>
</evidence>
<protein>
    <submittedName>
        <fullName evidence="4">Uncharacterized protein LOC113860802</fullName>
    </submittedName>
</protein>
<keyword evidence="1" id="KW-0175">Coiled coil</keyword>